<name>A0A1W1HG61_9BACT</name>
<feature type="region of interest" description="Disordered" evidence="1">
    <location>
        <begin position="176"/>
        <end position="197"/>
    </location>
</feature>
<sequence length="371" mass="42710">MTSLNLLIRLPLKCSTIYLLTIYCLFTLFFISPLYCANITLNSSMGYNSNPASEPESKGALFADTGICLEESFPFYDTVKLNLASSFNYQVLEALPDNHQIVADLSISPLKQGNRYTPYIFSTIGFYRDSLVTSDRRNSFSFGAGVETILSSRYTFIFESSWKHIKYLEDSPPTFLPPEQKNKYQNGQKSESDPFSQPVQIDDEVTSTNTMSNQFQQIYDARNDNAFTVNMMLNLFISPSVTLSTGLAFEHLASSLDMESYTQITPALQCYWTINDKWQINLGGWFEMRRFYNINEMPPENEYQMIQGGANFQDFTIREDNNTFSVNMRLYYFPDAPFHIITDYSLLNGQYPVDEESYRERIIQCGISWSF</sequence>
<protein>
    <submittedName>
        <fullName evidence="3">Uncharacterized protein</fullName>
    </submittedName>
</protein>
<organism evidence="3 4">
    <name type="scientific">Desulfamplus magnetovallimortis</name>
    <dbReference type="NCBI Taxonomy" id="1246637"/>
    <lineage>
        <taxon>Bacteria</taxon>
        <taxon>Pseudomonadati</taxon>
        <taxon>Thermodesulfobacteriota</taxon>
        <taxon>Desulfobacteria</taxon>
        <taxon>Desulfobacterales</taxon>
        <taxon>Desulfobacteraceae</taxon>
        <taxon>Desulfamplus</taxon>
    </lineage>
</organism>
<reference evidence="3 4" key="1">
    <citation type="submission" date="2017-03" db="EMBL/GenBank/DDBJ databases">
        <authorList>
            <person name="Afonso C.L."/>
            <person name="Miller P.J."/>
            <person name="Scott M.A."/>
            <person name="Spackman E."/>
            <person name="Goraichik I."/>
            <person name="Dimitrov K.M."/>
            <person name="Suarez D.L."/>
            <person name="Swayne D.E."/>
        </authorList>
    </citation>
    <scope>NUCLEOTIDE SEQUENCE [LARGE SCALE GENOMIC DNA]</scope>
    <source>
        <strain evidence="3">PRJEB14757</strain>
    </source>
</reference>
<evidence type="ECO:0000256" key="1">
    <source>
        <dbReference type="SAM" id="MobiDB-lite"/>
    </source>
</evidence>
<dbReference type="STRING" id="1246637.MTBBW1_300103"/>
<dbReference type="AlphaFoldDB" id="A0A1W1HG61"/>
<feature type="compositionally biased region" description="Polar residues" evidence="1">
    <location>
        <begin position="183"/>
        <end position="197"/>
    </location>
</feature>
<keyword evidence="2" id="KW-0472">Membrane</keyword>
<keyword evidence="4" id="KW-1185">Reference proteome</keyword>
<evidence type="ECO:0000313" key="4">
    <source>
        <dbReference type="Proteomes" id="UP000191931"/>
    </source>
</evidence>
<dbReference type="EMBL" id="FWEV01000224">
    <property type="protein sequence ID" value="SLM31372.1"/>
    <property type="molecule type" value="Genomic_DNA"/>
</dbReference>
<accession>A0A1W1HG61</accession>
<gene>
    <name evidence="3" type="ORF">MTBBW1_300103</name>
</gene>
<feature type="transmembrane region" description="Helical" evidence="2">
    <location>
        <begin position="12"/>
        <end position="35"/>
    </location>
</feature>
<evidence type="ECO:0000256" key="2">
    <source>
        <dbReference type="SAM" id="Phobius"/>
    </source>
</evidence>
<proteinExistence type="predicted"/>
<dbReference type="Proteomes" id="UP000191931">
    <property type="component" value="Unassembled WGS sequence"/>
</dbReference>
<keyword evidence="2" id="KW-1133">Transmembrane helix</keyword>
<keyword evidence="2" id="KW-0812">Transmembrane</keyword>
<evidence type="ECO:0000313" key="3">
    <source>
        <dbReference type="EMBL" id="SLM31372.1"/>
    </source>
</evidence>